<evidence type="ECO:0000313" key="18">
    <source>
        <dbReference type="Proteomes" id="UP000243024"/>
    </source>
</evidence>
<feature type="region of interest" description="Important for the catalytic mechanism of both phosphorylation and dephosphorylation" evidence="14">
    <location>
        <begin position="210"/>
        <end position="219"/>
    </location>
</feature>
<dbReference type="RefSeq" id="WP_066202890.1">
    <property type="nucleotide sequence ID" value="NZ_CBCSAS010000002.1"/>
</dbReference>
<evidence type="ECO:0000313" key="17">
    <source>
        <dbReference type="EMBL" id="OAR03567.1"/>
    </source>
</evidence>
<feature type="active site" evidence="14">
    <location>
        <position position="252"/>
    </location>
</feature>
<reference evidence="17 18" key="1">
    <citation type="submission" date="2015-09" db="EMBL/GenBank/DDBJ databases">
        <title>Draft genome sequence of Hydrogenibacillus schlegelii DSM 2000.</title>
        <authorList>
            <person name="Hemp J."/>
        </authorList>
    </citation>
    <scope>NUCLEOTIDE SEQUENCE [LARGE SCALE GENOMIC DNA]</scope>
    <source>
        <strain evidence="17 18">MA 48</strain>
    </source>
</reference>
<evidence type="ECO:0000256" key="6">
    <source>
        <dbReference type="ARBA" id="ARBA00022723"/>
    </source>
</evidence>
<evidence type="ECO:0000256" key="9">
    <source>
        <dbReference type="ARBA" id="ARBA00022840"/>
    </source>
</evidence>
<evidence type="ECO:0000256" key="7">
    <source>
        <dbReference type="ARBA" id="ARBA00022741"/>
    </source>
</evidence>
<dbReference type="GO" id="GO:0005524">
    <property type="term" value="F:ATP binding"/>
    <property type="evidence" value="ECO:0007669"/>
    <property type="project" value="UniProtKB-UniRule"/>
</dbReference>
<keyword evidence="10 14" id="KW-0460">Magnesium</keyword>
<dbReference type="PANTHER" id="PTHR30305:SF1">
    <property type="entry name" value="HPR KINASE_PHOSPHORYLASE"/>
    <property type="match status" value="1"/>
</dbReference>
<keyword evidence="12 14" id="KW-0119">Carbohydrate metabolism</keyword>
<dbReference type="Proteomes" id="UP000243024">
    <property type="component" value="Unassembled WGS sequence"/>
</dbReference>
<comment type="function">
    <text evidence="14">Catalyzes the ATP- as well as the pyrophosphate-dependent phosphorylation of a specific serine residue in HPr, a phosphocarrier protein of the phosphoenolpyruvate-dependent sugar phosphotransferase system (PTS). HprK/P also catalyzes the pyrophosphate-producing, inorganic phosphate-dependent dephosphorylation (phosphorolysis) of seryl-phosphorylated HPr (P-Ser-HPr). The two antagonistic activities of HprK/P are regulated by several intracellular metabolites, which change their concentration in response to the absence or presence of rapidly metabolisable carbon sources (glucose, fructose, etc.) in the growth medium. Therefore, by controlling the phosphorylation state of HPr, HPrK/P is a sensor enzyme that plays a major role in the regulation of carbon metabolism and sugar transport: it mediates carbon catabolite repression (CCR), and regulates PTS-catalyzed carbohydrate uptake and inducer exclusion.</text>
</comment>
<comment type="caution">
    <text evidence="17">The sequence shown here is derived from an EMBL/GenBank/DDBJ whole genome shotgun (WGS) entry which is preliminary data.</text>
</comment>
<dbReference type="GO" id="GO:0000155">
    <property type="term" value="F:phosphorelay sensor kinase activity"/>
    <property type="evidence" value="ECO:0007669"/>
    <property type="project" value="InterPro"/>
</dbReference>
<evidence type="ECO:0000256" key="2">
    <source>
        <dbReference type="ARBA" id="ARBA00001946"/>
    </source>
</evidence>
<comment type="similarity">
    <text evidence="3 14">Belongs to the HPrK/P family.</text>
</comment>
<evidence type="ECO:0000259" key="16">
    <source>
        <dbReference type="Pfam" id="PF07475"/>
    </source>
</evidence>
<evidence type="ECO:0000256" key="4">
    <source>
        <dbReference type="ARBA" id="ARBA00022527"/>
    </source>
</evidence>
<evidence type="ECO:0000256" key="8">
    <source>
        <dbReference type="ARBA" id="ARBA00022777"/>
    </source>
</evidence>
<dbReference type="NCBIfam" id="TIGR00679">
    <property type="entry name" value="hpr-ser"/>
    <property type="match status" value="1"/>
</dbReference>
<dbReference type="GO" id="GO:0000287">
    <property type="term" value="F:magnesium ion binding"/>
    <property type="evidence" value="ECO:0007669"/>
    <property type="project" value="UniProtKB-UniRule"/>
</dbReference>
<dbReference type="Gene3D" id="3.40.1390.20">
    <property type="entry name" value="HprK N-terminal domain-like"/>
    <property type="match status" value="1"/>
</dbReference>
<evidence type="ECO:0000256" key="13">
    <source>
        <dbReference type="ARBA" id="ARBA00047657"/>
    </source>
</evidence>
<keyword evidence="5 14" id="KW-0808">Transferase</keyword>
<dbReference type="STRING" id="1484.SA87_02735"/>
<dbReference type="EMBL" id="JXBB01000055">
    <property type="protein sequence ID" value="OAR03567.1"/>
    <property type="molecule type" value="Genomic_DNA"/>
</dbReference>
<feature type="active site" description="Proton acceptor; for phosphorylation activity. Proton donor; for dephosphorylation activity" evidence="14">
    <location>
        <position position="186"/>
    </location>
</feature>
<dbReference type="GO" id="GO:0004674">
    <property type="term" value="F:protein serine/threonine kinase activity"/>
    <property type="evidence" value="ECO:0007669"/>
    <property type="project" value="UniProtKB-KW"/>
</dbReference>
<dbReference type="CDD" id="cd01918">
    <property type="entry name" value="HprK_C"/>
    <property type="match status" value="1"/>
</dbReference>
<dbReference type="FunFam" id="3.40.50.300:FF:000174">
    <property type="entry name" value="HPr kinase/phosphorylase"/>
    <property type="match status" value="1"/>
</dbReference>
<name>A0A132ND24_HYDSH</name>
<dbReference type="InterPro" id="IPR011126">
    <property type="entry name" value="Hpr_kin/Pase_Hpr_N"/>
</dbReference>
<proteinExistence type="inferred from homology"/>
<comment type="catalytic activity">
    <reaction evidence="1 14">
        <text>[HPr protein]-L-serine + ATP = [HPr protein]-O-phospho-L-serine + ADP + H(+)</text>
        <dbReference type="Rhea" id="RHEA:46600"/>
        <dbReference type="Rhea" id="RHEA-COMP:11602"/>
        <dbReference type="Rhea" id="RHEA-COMP:11603"/>
        <dbReference type="ChEBI" id="CHEBI:15378"/>
        <dbReference type="ChEBI" id="CHEBI:29999"/>
        <dbReference type="ChEBI" id="CHEBI:30616"/>
        <dbReference type="ChEBI" id="CHEBI:83421"/>
        <dbReference type="ChEBI" id="CHEBI:456216"/>
    </reaction>
</comment>
<evidence type="ECO:0000256" key="11">
    <source>
        <dbReference type="ARBA" id="ARBA00023268"/>
    </source>
</evidence>
<dbReference type="Pfam" id="PF07475">
    <property type="entry name" value="Hpr_kinase_C"/>
    <property type="match status" value="1"/>
</dbReference>
<keyword evidence="18" id="KW-1185">Reference proteome</keyword>
<gene>
    <name evidence="14" type="primary">hprK</name>
    <name evidence="17" type="ORF">SA87_02735</name>
</gene>
<comment type="domain">
    <text evidence="14">The Walker A ATP-binding motif also binds Pi and PPi.</text>
</comment>
<keyword evidence="8 14" id="KW-0418">Kinase</keyword>
<feature type="domain" description="HPr kinase/phosphorylase C-terminal" evidence="16">
    <location>
        <begin position="139"/>
        <end position="307"/>
    </location>
</feature>
<feature type="domain" description="HPr(Ser) kinase/phosphorylase N-terminal" evidence="15">
    <location>
        <begin position="13"/>
        <end position="136"/>
    </location>
</feature>
<comment type="cofactor">
    <cofactor evidence="2 14">
        <name>Mg(2+)</name>
        <dbReference type="ChEBI" id="CHEBI:18420"/>
    </cofactor>
</comment>
<feature type="binding site" evidence="14">
    <location>
        <begin position="162"/>
        <end position="169"/>
    </location>
    <ligand>
        <name>ATP</name>
        <dbReference type="ChEBI" id="CHEBI:30616"/>
    </ligand>
</feature>
<dbReference type="InterPro" id="IPR027417">
    <property type="entry name" value="P-loop_NTPase"/>
</dbReference>
<feature type="binding site" evidence="14">
    <location>
        <position position="169"/>
    </location>
    <ligand>
        <name>Mg(2+)</name>
        <dbReference type="ChEBI" id="CHEBI:18420"/>
    </ligand>
</feature>
<dbReference type="InterPro" id="IPR011104">
    <property type="entry name" value="Hpr_kin/Pase_C"/>
</dbReference>
<feature type="binding site" evidence="14">
    <location>
        <position position="211"/>
    </location>
    <ligand>
        <name>Mg(2+)</name>
        <dbReference type="ChEBI" id="CHEBI:18420"/>
    </ligand>
</feature>
<dbReference type="Pfam" id="PF02603">
    <property type="entry name" value="Hpr_kinase_N"/>
    <property type="match status" value="1"/>
</dbReference>
<evidence type="ECO:0000256" key="1">
    <source>
        <dbReference type="ARBA" id="ARBA00001120"/>
    </source>
</evidence>
<keyword evidence="7 14" id="KW-0547">Nucleotide-binding</keyword>
<dbReference type="PANTHER" id="PTHR30305">
    <property type="entry name" value="PROTEIN YJDM-RELATED"/>
    <property type="match status" value="1"/>
</dbReference>
<comment type="subunit">
    <text evidence="14">Homohexamer.</text>
</comment>
<dbReference type="EC" id="2.7.4.-" evidence="14"/>
<dbReference type="Gene3D" id="3.40.50.300">
    <property type="entry name" value="P-loop containing nucleotide triphosphate hydrolases"/>
    <property type="match status" value="1"/>
</dbReference>
<dbReference type="GO" id="GO:0004712">
    <property type="term" value="F:protein serine/threonine/tyrosine kinase activity"/>
    <property type="evidence" value="ECO:0007669"/>
    <property type="project" value="UniProtKB-UniRule"/>
</dbReference>
<dbReference type="AlphaFoldDB" id="A0A132ND24"/>
<dbReference type="InterPro" id="IPR028979">
    <property type="entry name" value="Ser_kin/Pase_Hpr-like_N_sf"/>
</dbReference>
<comment type="miscellaneous">
    <text evidence="14">Both phosphorylation and phosphorolysis are carried out by the same active site and suggest a common mechanism for both reactions.</text>
</comment>
<dbReference type="GO" id="GO:0006109">
    <property type="term" value="P:regulation of carbohydrate metabolic process"/>
    <property type="evidence" value="ECO:0007669"/>
    <property type="project" value="UniProtKB-UniRule"/>
</dbReference>
<accession>A0A132ND24</accession>
<organism evidence="17 18">
    <name type="scientific">Hydrogenibacillus schlegelii</name>
    <name type="common">Bacillus schlegelii</name>
    <dbReference type="NCBI Taxonomy" id="1484"/>
    <lineage>
        <taxon>Bacteria</taxon>
        <taxon>Bacillati</taxon>
        <taxon>Bacillota</taxon>
        <taxon>Bacilli</taxon>
        <taxon>Bacillales</taxon>
        <taxon>Bacillales Family X. Incertae Sedis</taxon>
        <taxon>Hydrogenibacillus</taxon>
    </lineage>
</organism>
<evidence type="ECO:0000256" key="12">
    <source>
        <dbReference type="ARBA" id="ARBA00023277"/>
    </source>
</evidence>
<protein>
    <recommendedName>
        <fullName evidence="14">HPr kinase/phosphorylase</fullName>
        <shortName evidence="14">HPrK/P</shortName>
        <ecNumber evidence="14">2.7.11.-</ecNumber>
        <ecNumber evidence="14">2.7.4.-</ecNumber>
    </recommendedName>
    <alternativeName>
        <fullName evidence="14">HPr(Ser) kinase/phosphorylase</fullName>
    </alternativeName>
</protein>
<evidence type="ECO:0000256" key="14">
    <source>
        <dbReference type="HAMAP-Rule" id="MF_01249"/>
    </source>
</evidence>
<feature type="region of interest" description="Important for the catalytic mechanism of dephosphorylation" evidence="14">
    <location>
        <begin position="273"/>
        <end position="278"/>
    </location>
</feature>
<evidence type="ECO:0000256" key="3">
    <source>
        <dbReference type="ARBA" id="ARBA00006883"/>
    </source>
</evidence>
<feature type="active site" evidence="14">
    <location>
        <position position="168"/>
    </location>
</feature>
<keyword evidence="6 14" id="KW-0479">Metal-binding</keyword>
<feature type="active site" evidence="14">
    <location>
        <position position="147"/>
    </location>
</feature>
<keyword evidence="11 14" id="KW-0511">Multifunctional enzyme</keyword>
<dbReference type="SUPFAM" id="SSF75138">
    <property type="entry name" value="HprK N-terminal domain-like"/>
    <property type="match status" value="1"/>
</dbReference>
<sequence>MEDGREEEARRSIPVRKLVERFRFDVLAGEAGLDRPVVTGDIHRPGLAVAGYFAHHPVRRIQVLGKTEMTFAAELAPEVRQYRFAKLMHPATPCLILAHGVEAPPELVAAAADRAVPLLSTPIKTTKLISLLTDFLDKALAPRTTMHGVLVEVYGIGILLIGQSGIGKSETALELIKRGHRLIADDAVEILKTAEGELIGEAPPLIENLLEIRGLGILNVMALFGAGAIRLRKKISLVVRLEFWDSRKRYDRLGLDEEKIRILDTELPLVVIPVRPGRNLAVIVEVAAMHYRLKLMGIHPAREFAERLDRAIAAGAEEARKLARFFEEAYD</sequence>
<comment type="catalytic activity">
    <reaction evidence="13 14">
        <text>[HPr protein]-O-phospho-L-serine + phosphate + H(+) = [HPr protein]-L-serine + diphosphate</text>
        <dbReference type="Rhea" id="RHEA:46604"/>
        <dbReference type="Rhea" id="RHEA-COMP:11602"/>
        <dbReference type="Rhea" id="RHEA-COMP:11603"/>
        <dbReference type="ChEBI" id="CHEBI:15378"/>
        <dbReference type="ChEBI" id="CHEBI:29999"/>
        <dbReference type="ChEBI" id="CHEBI:33019"/>
        <dbReference type="ChEBI" id="CHEBI:43474"/>
        <dbReference type="ChEBI" id="CHEBI:83421"/>
    </reaction>
</comment>
<keyword evidence="4 14" id="KW-0723">Serine/threonine-protein kinase</keyword>
<keyword evidence="9 14" id="KW-0067">ATP-binding</keyword>
<dbReference type="InterPro" id="IPR003755">
    <property type="entry name" value="HPr(Ser)_kin/Pase"/>
</dbReference>
<dbReference type="OrthoDB" id="9778803at2"/>
<evidence type="ECO:0000256" key="10">
    <source>
        <dbReference type="ARBA" id="ARBA00022842"/>
    </source>
</evidence>
<dbReference type="HAMAP" id="MF_01249">
    <property type="entry name" value="HPr_kinase"/>
    <property type="match status" value="1"/>
</dbReference>
<evidence type="ECO:0000256" key="5">
    <source>
        <dbReference type="ARBA" id="ARBA00022679"/>
    </source>
</evidence>
<dbReference type="SUPFAM" id="SSF53795">
    <property type="entry name" value="PEP carboxykinase-like"/>
    <property type="match status" value="1"/>
</dbReference>
<dbReference type="EC" id="2.7.11.-" evidence="14"/>
<evidence type="ECO:0000259" key="15">
    <source>
        <dbReference type="Pfam" id="PF02603"/>
    </source>
</evidence>